<dbReference type="AlphaFoldDB" id="A0A1Y2J7N1"/>
<accession>A0A1Y2J7N1</accession>
<dbReference type="RefSeq" id="WP_085405420.1">
    <property type="nucleotide sequence ID" value="NZ_NAFL01000286.1"/>
</dbReference>
<protein>
    <submittedName>
        <fullName evidence="1">Uncharacterized protein</fullName>
    </submittedName>
</protein>
<gene>
    <name evidence="1" type="ORF">BSZ19_46935</name>
</gene>
<organism evidence="1 2">
    <name type="scientific">Bradyrhizobium japonicum</name>
    <dbReference type="NCBI Taxonomy" id="375"/>
    <lineage>
        <taxon>Bacteria</taxon>
        <taxon>Pseudomonadati</taxon>
        <taxon>Pseudomonadota</taxon>
        <taxon>Alphaproteobacteria</taxon>
        <taxon>Hyphomicrobiales</taxon>
        <taxon>Nitrobacteraceae</taxon>
        <taxon>Bradyrhizobium</taxon>
    </lineage>
</organism>
<dbReference type="EMBL" id="NAFL01000286">
    <property type="protein sequence ID" value="OSJ22130.1"/>
    <property type="molecule type" value="Genomic_DNA"/>
</dbReference>
<proteinExistence type="predicted"/>
<comment type="caution">
    <text evidence="1">The sequence shown here is derived from an EMBL/GenBank/DDBJ whole genome shotgun (WGS) entry which is preliminary data.</text>
</comment>
<sequence length="67" mass="7451">MRPNSKPHEDLIYEISSGSPHENFASLIAGIADRIEGARLNPVKISDLVSILREDTTKLYKAVMRKG</sequence>
<dbReference type="Proteomes" id="UP000193335">
    <property type="component" value="Unassembled WGS sequence"/>
</dbReference>
<name>A0A1Y2J7N1_BRAJP</name>
<evidence type="ECO:0000313" key="1">
    <source>
        <dbReference type="EMBL" id="OSJ22130.1"/>
    </source>
</evidence>
<reference evidence="1 2" key="1">
    <citation type="submission" date="2017-03" db="EMBL/GenBank/DDBJ databases">
        <title>Whole genome sequences of fourteen strains of Bradyrhizobium canariense and one strain of Bradyrhizobium japonicum isolated from Lupinus (Papilionoideae: Genisteae) species in Algeria.</title>
        <authorList>
            <person name="Crovadore J."/>
            <person name="Chekireb D."/>
            <person name="Brachmann A."/>
            <person name="Chablais R."/>
            <person name="Cochard B."/>
            <person name="Lefort F."/>
        </authorList>
    </citation>
    <scope>NUCLEOTIDE SEQUENCE [LARGE SCALE GENOMIC DNA]</scope>
    <source>
        <strain evidence="1 2">UBMA197</strain>
    </source>
</reference>
<evidence type="ECO:0000313" key="2">
    <source>
        <dbReference type="Proteomes" id="UP000193335"/>
    </source>
</evidence>